<dbReference type="EMBL" id="JBBPBM010000021">
    <property type="protein sequence ID" value="KAK8547970.1"/>
    <property type="molecule type" value="Genomic_DNA"/>
</dbReference>
<organism evidence="1 2">
    <name type="scientific">Hibiscus sabdariffa</name>
    <name type="common">roselle</name>
    <dbReference type="NCBI Taxonomy" id="183260"/>
    <lineage>
        <taxon>Eukaryota</taxon>
        <taxon>Viridiplantae</taxon>
        <taxon>Streptophyta</taxon>
        <taxon>Embryophyta</taxon>
        <taxon>Tracheophyta</taxon>
        <taxon>Spermatophyta</taxon>
        <taxon>Magnoliopsida</taxon>
        <taxon>eudicotyledons</taxon>
        <taxon>Gunneridae</taxon>
        <taxon>Pentapetalae</taxon>
        <taxon>rosids</taxon>
        <taxon>malvids</taxon>
        <taxon>Malvales</taxon>
        <taxon>Malvaceae</taxon>
        <taxon>Malvoideae</taxon>
        <taxon>Hibiscus</taxon>
    </lineage>
</organism>
<keyword evidence="2" id="KW-1185">Reference proteome</keyword>
<proteinExistence type="predicted"/>
<reference evidence="1 2" key="1">
    <citation type="journal article" date="2024" name="G3 (Bethesda)">
        <title>Genome assembly of Hibiscus sabdariffa L. provides insights into metabolisms of medicinal natural products.</title>
        <authorList>
            <person name="Kim T."/>
        </authorList>
    </citation>
    <scope>NUCLEOTIDE SEQUENCE [LARGE SCALE GENOMIC DNA]</scope>
    <source>
        <strain evidence="1">TK-2024</strain>
        <tissue evidence="1">Old leaves</tissue>
    </source>
</reference>
<sequence>MMVTFWVVWYSRNKLVYEGILPSVSESLSFTQAFIRESGSPNPLTDVKPRSCRSTWSAPALNVIKCNFDSTFDVQGHHLPRFWNEEAPPGATSAVALDWKKSNAD</sequence>
<evidence type="ECO:0000313" key="1">
    <source>
        <dbReference type="EMBL" id="KAK8547970.1"/>
    </source>
</evidence>
<evidence type="ECO:0000313" key="2">
    <source>
        <dbReference type="Proteomes" id="UP001472677"/>
    </source>
</evidence>
<accession>A0ABR2DX61</accession>
<dbReference type="Proteomes" id="UP001472677">
    <property type="component" value="Unassembled WGS sequence"/>
</dbReference>
<protein>
    <submittedName>
        <fullName evidence="1">Uncharacterized protein</fullName>
    </submittedName>
</protein>
<comment type="caution">
    <text evidence="1">The sequence shown here is derived from an EMBL/GenBank/DDBJ whole genome shotgun (WGS) entry which is preliminary data.</text>
</comment>
<name>A0ABR2DX61_9ROSI</name>
<gene>
    <name evidence="1" type="ORF">V6N12_060899</name>
</gene>